<reference evidence="5 6" key="1">
    <citation type="submission" date="2014-12" db="EMBL/GenBank/DDBJ databases">
        <title>16Stimator: statistical estimation of ribosomal gene copy numbers from draft genome assemblies.</title>
        <authorList>
            <person name="Perisin M.A."/>
            <person name="Vetter M."/>
            <person name="Gilbert J.A."/>
            <person name="Bergelson J."/>
        </authorList>
    </citation>
    <scope>NUCLEOTIDE SEQUENCE [LARGE SCALE GENOMIC DNA]</scope>
    <source>
        <strain evidence="5 6">MEDvA23</strain>
    </source>
</reference>
<dbReference type="InterPro" id="IPR009057">
    <property type="entry name" value="Homeodomain-like_sf"/>
</dbReference>
<dbReference type="Gene3D" id="1.10.10.60">
    <property type="entry name" value="Homeodomain-like"/>
    <property type="match status" value="1"/>
</dbReference>
<keyword evidence="3" id="KW-0804">Transcription</keyword>
<protein>
    <recommendedName>
        <fullName evidence="4">HTH araC/xylS-type domain-containing protein</fullName>
    </recommendedName>
</protein>
<dbReference type="PROSITE" id="PS01124">
    <property type="entry name" value="HTH_ARAC_FAMILY_2"/>
    <property type="match status" value="1"/>
</dbReference>
<proteinExistence type="predicted"/>
<dbReference type="SUPFAM" id="SSF46689">
    <property type="entry name" value="Homeodomain-like"/>
    <property type="match status" value="1"/>
</dbReference>
<accession>A0A0D0MM28</accession>
<dbReference type="PROSITE" id="PS00041">
    <property type="entry name" value="HTH_ARAC_FAMILY_1"/>
    <property type="match status" value="1"/>
</dbReference>
<dbReference type="EMBL" id="JXQQ01000028">
    <property type="protein sequence ID" value="KIQ31979.1"/>
    <property type="molecule type" value="Genomic_DNA"/>
</dbReference>
<evidence type="ECO:0000259" key="4">
    <source>
        <dbReference type="PROSITE" id="PS01124"/>
    </source>
</evidence>
<evidence type="ECO:0000256" key="3">
    <source>
        <dbReference type="ARBA" id="ARBA00023163"/>
    </source>
</evidence>
<dbReference type="Pfam" id="PF12833">
    <property type="entry name" value="HTH_18"/>
    <property type="match status" value="1"/>
</dbReference>
<dbReference type="GO" id="GO:0005829">
    <property type="term" value="C:cytosol"/>
    <property type="evidence" value="ECO:0007669"/>
    <property type="project" value="TreeGrafter"/>
</dbReference>
<dbReference type="GO" id="GO:0003700">
    <property type="term" value="F:DNA-binding transcription factor activity"/>
    <property type="evidence" value="ECO:0007669"/>
    <property type="project" value="InterPro"/>
</dbReference>
<evidence type="ECO:0000313" key="5">
    <source>
        <dbReference type="EMBL" id="KIQ31979.1"/>
    </source>
</evidence>
<dbReference type="PANTHER" id="PTHR47894">
    <property type="entry name" value="HTH-TYPE TRANSCRIPTIONAL REGULATOR GADX"/>
    <property type="match status" value="1"/>
</dbReference>
<gene>
    <name evidence="5" type="ORF">RT97_13005</name>
</gene>
<dbReference type="Proteomes" id="UP000032067">
    <property type="component" value="Unassembled WGS sequence"/>
</dbReference>
<dbReference type="Pfam" id="PF12625">
    <property type="entry name" value="Arabinose_bd"/>
    <property type="match status" value="1"/>
</dbReference>
<organism evidence="5 6">
    <name type="scientific">Variovorax paradoxus</name>
    <dbReference type="NCBI Taxonomy" id="34073"/>
    <lineage>
        <taxon>Bacteria</taxon>
        <taxon>Pseudomonadati</taxon>
        <taxon>Pseudomonadota</taxon>
        <taxon>Betaproteobacteria</taxon>
        <taxon>Burkholderiales</taxon>
        <taxon>Comamonadaceae</taxon>
        <taxon>Variovorax</taxon>
    </lineage>
</organism>
<dbReference type="SMART" id="SM00342">
    <property type="entry name" value="HTH_ARAC"/>
    <property type="match status" value="1"/>
</dbReference>
<dbReference type="InterPro" id="IPR032687">
    <property type="entry name" value="AraC-type_N"/>
</dbReference>
<sequence>MTLARLPFNMLDGLQKAGINLDEVAALAGLEAEDLRKPLTSEQADRVFLVMYEKAGNPAAGLAIGLQPMRSELFGVVGFAGMLSSNLGAALARIARYNALVSACQIELHPVGDECEARIRYDGPLRPYSRSRLDIQMGTLLIFGRTFTERQIMPVRVTLKERPSYHALYAGAFGCPAFFDQPYDTIVFRSADLELPLVSANQRVAAMFEDAAERDLQTYEAAGNGTAAAVRAILERQLHGDVPDIESVSRALFLSARTLQRRLAEEGVRFSTLLDEVRLEMAQRYLSAGRATLTEIAYLLGFSEPNSFFRSFKRWTGKTPADFRQVR</sequence>
<keyword evidence="2" id="KW-0238">DNA-binding</keyword>
<evidence type="ECO:0000256" key="2">
    <source>
        <dbReference type="ARBA" id="ARBA00023125"/>
    </source>
</evidence>
<dbReference type="InterPro" id="IPR018062">
    <property type="entry name" value="HTH_AraC-typ_CS"/>
</dbReference>
<dbReference type="PRINTS" id="PR00032">
    <property type="entry name" value="HTHARAC"/>
</dbReference>
<dbReference type="PANTHER" id="PTHR47894:SF1">
    <property type="entry name" value="HTH-TYPE TRANSCRIPTIONAL REGULATOR VQSM"/>
    <property type="match status" value="1"/>
</dbReference>
<comment type="caution">
    <text evidence="5">The sequence shown here is derived from an EMBL/GenBank/DDBJ whole genome shotgun (WGS) entry which is preliminary data.</text>
</comment>
<keyword evidence="1" id="KW-0805">Transcription regulation</keyword>
<dbReference type="InterPro" id="IPR018060">
    <property type="entry name" value="HTH_AraC"/>
</dbReference>
<feature type="domain" description="HTH araC/xylS-type" evidence="4">
    <location>
        <begin position="228"/>
        <end position="326"/>
    </location>
</feature>
<name>A0A0D0MM28_VARPD</name>
<dbReference type="AlphaFoldDB" id="A0A0D0MM28"/>
<evidence type="ECO:0000313" key="6">
    <source>
        <dbReference type="Proteomes" id="UP000032067"/>
    </source>
</evidence>
<dbReference type="GO" id="GO:0000976">
    <property type="term" value="F:transcription cis-regulatory region binding"/>
    <property type="evidence" value="ECO:0007669"/>
    <property type="project" value="TreeGrafter"/>
</dbReference>
<dbReference type="RefSeq" id="WP_042579193.1">
    <property type="nucleotide sequence ID" value="NZ_JXQQ01000028.1"/>
</dbReference>
<evidence type="ECO:0000256" key="1">
    <source>
        <dbReference type="ARBA" id="ARBA00023015"/>
    </source>
</evidence>
<dbReference type="InterPro" id="IPR020449">
    <property type="entry name" value="Tscrpt_reg_AraC-type_HTH"/>
</dbReference>